<dbReference type="PANTHER" id="PTHR23159:SF31">
    <property type="entry name" value="CENTROSOME-ASSOCIATED PROTEIN CEP250 ISOFORM X1"/>
    <property type="match status" value="1"/>
</dbReference>
<name>A0AB38YLN5_VEIPA</name>
<evidence type="ECO:0000256" key="1">
    <source>
        <dbReference type="SAM" id="Coils"/>
    </source>
</evidence>
<sequence length="2875" mass="324768">MADINQQEREEFQALIHGYGQGPRSFTANAGVQSDPVGGLTPVGQAIGKGIDTVSDIAKSTADALSTIANTPISVTNNDGTTTVSPFGQQGNTFQAIGQLGQSLPNALPASFVSNTDRLFLYNNDQLRANEALRIAKTLNIGADTVMFGDDKAFERADYLSRRAERGQVLQDIYDEFPELYKVKYGSQAEGIQALNNIESIKNTKGIFDSLQQSIWAMNDQMKLGDVGFALAYESDPQKISELTAEVNRLQNNLQNYRRPDGGSPLQEVLGSTASQIYMMGKQGGTGAIVGGVIGGIGGGVVSGGSAAIPTAMTGAKWLGSADMAYEMYKMSFGNKYLELIGKRDQKGNRVYSNEEAKEYAMSFAAIDAGIEFVATRAIGKAASKIAPKSSFANAVSRGTSNAAETFNRGIGVTAAQVAKTSIKAGAPELFEEGLQDVNEKLQHNLWRKSNDQEGSYSAGAMFVGAGEAMWQALPAVVGFGVIGGGVSGVRTMKAFKDFQKLSPEEQHMAVMEEQNRNGHVIMQNLKNDAAANNLAKENPELYGKIVQAQGDNIGVSTAYVNVNEMAETEEGQAAIRNMVDAGLVTQEDVSKAITADSPIEIPIGSYAQLSGGLSEETVKALEESSYFTRGGLSMKTLERAKEEVHAMKDLVKDDTEKRAERVKNDIIRSYFDEVSNVDKEMLDVVLADPTHIKQTFNNVYKELTEEYREQYTSDFDAMDTDLETARTSGVNPIWLGDNKPPRSNSERRRMAYQSSLARTQNALADNPEALNQAGAHYADMEHTLKQIESLESMRDKLFELADNDIALRMQLSKSGYEVYQSLKSIMSDASVDRKQRDTAEANALLMAQHADIMADIMRRAGRGNYTAMDYFNTVRIDMKGELKGQKGLNQVKQSDVKLAKDQAEWVHTLKEYNPKSNAFVKIMDTPLVLQMIGGLDYDVVIKQSKIADIQVKHPEITLNEMEQLPFALADPVAIFKSSTVKDSIVVMAEMKADNGLNVVIPMQLNKTKRNNTIVYSLVNSVYTKDTVENKWYQDYLENPEFGTPLYINEQKVTNWYLAEGLSLPQAKYHISDFFDVSIPNEKDLDKLRKQHNYQYYQAAWHGSPHDFDEFDLGAIGSGEGNQAHGWGLYFAKDKKIAENYRDILGANSIEIVTEKTKYKINEDAEWYDEKTGNVISDENPLSMALTEIAEVGSNDKAIKSLHKFIDSKKGKNTQFVISQTKRAVEAIKLLKESKFTKQEWKSIFKVEIPNETELLPEQYPISGYSRYVRDSLKNGLHKMPEEQLERFTSLLIKYHKGAIIGDEWTNKYTHFMDVGYIISELHNKNKTINDINKIQKRNIDRFLKSVGIDENIDTIAGNEDLLEAVYKKFRYDLYSQYEKEKQLEREREEKAISNVKTDVYGALEKTNIDGKQLYSFLSHALGNDEHFNLHNVKNAKKASEFLNSIGIKGIYYDGEQDGRCYVVFDDKAIQVIEKYNQSINGMTQINSPTDRLIQIFKTADRSTFLHEMGHVFFDDIKNLAEMENAPEQLVTDWNKLKEWSDWDDTQGANNTKAHEKFARGWEAYLREGKAPTKGLQRVFRMFSKWLTRIYRAVTRLGGLPPKEIQDIMARMIATQEDIDAYTKEQALEQFESSKLFKQLDEAEQAKVQSHIADVGEMAKERVMKRYMKELESRPIKEWNDEKDSIQADIEKRLMEQYPIYKDHQRYNAFGKNALANTRYSTLKELEAAEREQTGFTFNEAVNQAMESAEQTFIEDNHIGKSNIEIAEEWILSSDGQMKLTEEEAKIIKSQTNRDLAKNWELLDKLNRLDPNSETIESDLEIIEKELTKEQKLRKEKAKVDKELGSVSKELDKANDEIERLKEQQKELQEQTSKNQAELKDEKNELSKRLTIVTNRLDRIIEQKERLEERMLIRLDNQSLSAQERIEQLKDLLQERINNVRAIRDSGVGVISDYMNRARQELGDLTLSQASQYKKYQNQAIREGKRADRALAVNKLEEALQAKQLQLLNQARARVAFDNALRIKKLRTKLLDNLNRMTRPKNPIAIEPNMRYFYAHMAYQMGLTKYDGLEPVDGFNMNAVINALDPDADILGDQSITFLDPWIVQLFYGKTLMSFKNLTVSQLNTLEELMTGMYKNGRNAYEGSTILNDKGESITFDDAVDGILTEAIDTFGKVNGNVFNAQNNQTGLEAVAGLINKGNLSLLKVETFLRRLGPNAVKYIYDPISRATQEFNERKEVSMRRLAKDVSSVYGKRELFNIRNKHMYDVGELRNLTKEQVIALALNWGTERNRQRAMETAKVTEVEMEKAFQEILTDKDWEFIIRTWDHINSFFTERSKVQEELYGNPLKKEEGITFSIGGRTIVGQYYPIVYNPEVNASISDKEVEDIAKTMVSSNAILGTGMSATKSRLDVVKDKSLLLDFDVIPKTITESINHITMRKAVTDVNRLVANREFQNYIVEKFGMNTYQFIRTWVRDNWKDEAAKMDDVGKILMFLKHNATIAIMSGRASVAIQNALNIPVAVYRIGAGNVLRAINHAGIGFYGHGTETYNNTRDFVMEQSIFMRERIQTLDKDLKKGLTIQGKGLRINDKNIGGYKFEKGAEIRDEINNMGFRLLTETDFALSIPVWKFAYDQKVAELQSKEGLSTEWINQQAIESGDKAVRDIFGSGDTKDAAAIQRSRNQWVQLFVPFYSYANTLYNIIAESWYIGKDKGDWMPFARVLWWGIISQAIGMVVYKALTNGDDDDPESIAKSFAEEFVQQGTMGIPLVRDIATMGMKFILGERPYNKGNTVMGLSIFEKLWDTGQAISSDNKDFVDVGRSLSQVSNRITGFSDTVTDAFWTLLRVGLTDTDAKIEDVFMSILLDKRLKTKKEKNKKQ</sequence>
<dbReference type="PANTHER" id="PTHR23159">
    <property type="entry name" value="CENTROSOMAL PROTEIN 2"/>
    <property type="match status" value="1"/>
</dbReference>
<dbReference type="EMBL" id="CP133463">
    <property type="protein sequence ID" value="WMS18832.1"/>
    <property type="molecule type" value="Genomic_DNA"/>
</dbReference>
<organism evidence="3 4">
    <name type="scientific">Veillonella parvula</name>
    <name type="common">Staphylococcus parvulus</name>
    <dbReference type="NCBI Taxonomy" id="29466"/>
    <lineage>
        <taxon>Bacteria</taxon>
        <taxon>Bacillati</taxon>
        <taxon>Bacillota</taxon>
        <taxon>Negativicutes</taxon>
        <taxon>Veillonellales</taxon>
        <taxon>Veillonellaceae</taxon>
        <taxon>Veillonella</taxon>
    </lineage>
</organism>
<evidence type="ECO:0000313" key="4">
    <source>
        <dbReference type="Proteomes" id="UP001228955"/>
    </source>
</evidence>
<feature type="coiled-coil region" evidence="1">
    <location>
        <begin position="1823"/>
        <end position="1932"/>
    </location>
</feature>
<gene>
    <name evidence="3" type="ORF">RDV51_05145</name>
</gene>
<dbReference type="Proteomes" id="UP001228955">
    <property type="component" value="Chromosome"/>
</dbReference>
<reference evidence="3" key="1">
    <citation type="submission" date="2023-08" db="EMBL/GenBank/DDBJ databases">
        <title>Veillonella_parvula_DSM 2007_complete_genome_hifiasm_Zymo_Research_D6332.</title>
        <authorList>
            <person name="Damerum A."/>
        </authorList>
    </citation>
    <scope>NUCLEOTIDE SEQUENCE</scope>
    <source>
        <strain evidence="3">DSM 2007</strain>
    </source>
</reference>
<evidence type="ECO:0000259" key="2">
    <source>
        <dbReference type="Pfam" id="PF18819"/>
    </source>
</evidence>
<protein>
    <recommendedName>
        <fullName evidence="2">Phage MuF C-terminal domain-containing protein</fullName>
    </recommendedName>
</protein>
<evidence type="ECO:0000313" key="3">
    <source>
        <dbReference type="EMBL" id="WMS18832.1"/>
    </source>
</evidence>
<accession>A0AB38YLN5</accession>
<proteinExistence type="predicted"/>
<dbReference type="Pfam" id="PF18819">
    <property type="entry name" value="MuF_C"/>
    <property type="match status" value="1"/>
</dbReference>
<keyword evidence="1" id="KW-0175">Coiled coil</keyword>
<dbReference type="InterPro" id="IPR041131">
    <property type="entry name" value="MuF_C"/>
</dbReference>
<feature type="domain" description="Phage MuF C-terminal" evidence="2">
    <location>
        <begin position="946"/>
        <end position="1054"/>
    </location>
</feature>
<dbReference type="RefSeq" id="WP_004693130.1">
    <property type="nucleotide sequence ID" value="NZ_CP133463.1"/>
</dbReference>